<gene>
    <name evidence="6" type="ORF">H4696_002733</name>
</gene>
<evidence type="ECO:0000259" key="5">
    <source>
        <dbReference type="Pfam" id="PF01087"/>
    </source>
</evidence>
<protein>
    <submittedName>
        <fullName evidence="6">UDPglucose--hexose-1-phosphate uridylyltransferase</fullName>
        <ecNumber evidence="6">2.7.7.12</ecNumber>
    </submittedName>
</protein>
<dbReference type="PANTHER" id="PTHR42763">
    <property type="entry name" value="ADP-GLUCOSE PHOSPHORYLASE"/>
    <property type="match status" value="1"/>
</dbReference>
<accession>A0ABR9HXH0</accession>
<evidence type="ECO:0000256" key="1">
    <source>
        <dbReference type="ARBA" id="ARBA00022679"/>
    </source>
</evidence>
<dbReference type="GO" id="GO:0008108">
    <property type="term" value="F:UDP-glucose:hexose-1-phosphate uridylyltransferase activity"/>
    <property type="evidence" value="ECO:0007669"/>
    <property type="project" value="UniProtKB-EC"/>
</dbReference>
<dbReference type="PIRSF" id="PIRSF000808">
    <property type="entry name" value="GalT"/>
    <property type="match status" value="1"/>
</dbReference>
<sequence>MTTRRWHGGELRWNAETEDWTVLAPGRRDRPHGVGRTACPFCPGPAQDTPPETWRLPAAGPGWRVRAVPNRYALSDKHEIVIESPRHDWDLATGTPAEVADVLTAWQDRHRSLRASAAQVVVFRNHGLAAGISLAHPHSQVAGLPVLSAGTRRELETARAHHRDHGRRLADEQLEAALSEGSRVVFADDHAVAYAPFAPVAAYEFRIVPHHPRPDFAASTEEEIHATAGCLRAVLAALRAELGDPAYNVVVRTAPCGYEAAPFLAWSLQVVPRLEIPAGLELATGVPVTTVSPEHAAARLRTAVGEARPPGSRQSRAWSARGRGSS</sequence>
<keyword evidence="7" id="KW-1185">Reference proteome</keyword>
<dbReference type="InterPro" id="IPR005849">
    <property type="entry name" value="GalP_Utransf_N"/>
</dbReference>
<dbReference type="EC" id="2.7.7.12" evidence="6"/>
<proteinExistence type="predicted"/>
<dbReference type="InterPro" id="IPR036265">
    <property type="entry name" value="HIT-like_sf"/>
</dbReference>
<feature type="domain" description="Galactose-1-phosphate uridyl transferase N-terminal" evidence="5">
    <location>
        <begin position="78"/>
        <end position="141"/>
    </location>
</feature>
<dbReference type="RefSeq" id="WP_086857872.1">
    <property type="nucleotide sequence ID" value="NZ_JADBEG010000001.1"/>
</dbReference>
<dbReference type="Pfam" id="PF01087">
    <property type="entry name" value="GalP_UDP_transf"/>
    <property type="match status" value="1"/>
</dbReference>
<keyword evidence="3" id="KW-0119">Carbohydrate metabolism</keyword>
<reference evidence="6 7" key="1">
    <citation type="submission" date="2020-10" db="EMBL/GenBank/DDBJ databases">
        <title>Sequencing the genomes of 1000 actinobacteria strains.</title>
        <authorList>
            <person name="Klenk H.-P."/>
        </authorList>
    </citation>
    <scope>NUCLEOTIDE SEQUENCE [LARGE SCALE GENOMIC DNA]</scope>
    <source>
        <strain evidence="6 7">DSM 44653</strain>
    </source>
</reference>
<feature type="region of interest" description="Disordered" evidence="4">
    <location>
        <begin position="301"/>
        <end position="326"/>
    </location>
</feature>
<comment type="caution">
    <text evidence="6">The sequence shown here is derived from an EMBL/GenBank/DDBJ whole genome shotgun (WGS) entry which is preliminary data.</text>
</comment>
<evidence type="ECO:0000313" key="6">
    <source>
        <dbReference type="EMBL" id="MBE1495633.1"/>
    </source>
</evidence>
<keyword evidence="2 6" id="KW-0548">Nucleotidyltransferase</keyword>
<evidence type="ECO:0000256" key="4">
    <source>
        <dbReference type="SAM" id="MobiDB-lite"/>
    </source>
</evidence>
<dbReference type="Proteomes" id="UP000631670">
    <property type="component" value="Unassembled WGS sequence"/>
</dbReference>
<dbReference type="InterPro" id="IPR053177">
    <property type="entry name" value="ADP-glucose_phosphorylase"/>
</dbReference>
<keyword evidence="1 6" id="KW-0808">Transferase</keyword>
<feature type="compositionally biased region" description="Low complexity" evidence="4">
    <location>
        <begin position="311"/>
        <end position="326"/>
    </location>
</feature>
<dbReference type="InterPro" id="IPR001937">
    <property type="entry name" value="GalP_UDPtransf1"/>
</dbReference>
<dbReference type="EMBL" id="JADBEG010000001">
    <property type="protein sequence ID" value="MBE1495633.1"/>
    <property type="molecule type" value="Genomic_DNA"/>
</dbReference>
<dbReference type="Gene3D" id="3.30.428.10">
    <property type="entry name" value="HIT-like"/>
    <property type="match status" value="3"/>
</dbReference>
<evidence type="ECO:0000313" key="7">
    <source>
        <dbReference type="Proteomes" id="UP000631670"/>
    </source>
</evidence>
<organism evidence="6 7">
    <name type="scientific">Amycolatopsis lexingtonensis</name>
    <dbReference type="NCBI Taxonomy" id="218822"/>
    <lineage>
        <taxon>Bacteria</taxon>
        <taxon>Bacillati</taxon>
        <taxon>Actinomycetota</taxon>
        <taxon>Actinomycetes</taxon>
        <taxon>Pseudonocardiales</taxon>
        <taxon>Pseudonocardiaceae</taxon>
        <taxon>Amycolatopsis</taxon>
    </lineage>
</organism>
<evidence type="ECO:0000256" key="3">
    <source>
        <dbReference type="ARBA" id="ARBA00023277"/>
    </source>
</evidence>
<dbReference type="SUPFAM" id="SSF54197">
    <property type="entry name" value="HIT-like"/>
    <property type="match status" value="2"/>
</dbReference>
<evidence type="ECO:0000256" key="2">
    <source>
        <dbReference type="ARBA" id="ARBA00022695"/>
    </source>
</evidence>
<dbReference type="PANTHER" id="PTHR42763:SF2">
    <property type="entry name" value="ADP-GLUCOSE PHOSPHORYLASE"/>
    <property type="match status" value="1"/>
</dbReference>
<name>A0ABR9HXH0_9PSEU</name>